<keyword evidence="3" id="KW-1185">Reference proteome</keyword>
<protein>
    <submittedName>
        <fullName evidence="1">Uncharacterized protein</fullName>
    </submittedName>
</protein>
<reference evidence="3" key="3">
    <citation type="submission" date="2015-08" db="EMBL/GenBank/DDBJ databases">
        <title>Draft Genome Sequence of a Heterotrophic Facultative Anaerobic Bacterium Ardenticatena maritima Strain 110S.</title>
        <authorList>
            <person name="Kawaichi S."/>
            <person name="Yoshida T."/>
            <person name="Sako Y."/>
            <person name="Nakamura R."/>
        </authorList>
    </citation>
    <scope>NUCLEOTIDE SEQUENCE [LARGE SCALE GENOMIC DNA]</scope>
    <source>
        <strain evidence="3">110S</strain>
    </source>
</reference>
<reference evidence="1 3" key="1">
    <citation type="journal article" date="2015" name="Genome Announc.">
        <title>Draft Genome Sequence of a Heterotrophic Facultative Anaerobic Thermophilic Bacterium, Ardenticatena maritima Strain 110ST.</title>
        <authorList>
            <person name="Kawaichi S."/>
            <person name="Yoshida T."/>
            <person name="Sako Y."/>
            <person name="Nakamura R."/>
        </authorList>
    </citation>
    <scope>NUCLEOTIDE SEQUENCE [LARGE SCALE GENOMIC DNA]</scope>
    <source>
        <strain evidence="1 3">110S</strain>
    </source>
</reference>
<dbReference type="EMBL" id="BBZA01000235">
    <property type="protein sequence ID" value="GAP64228.1"/>
    <property type="molecule type" value="Genomic_DNA"/>
</dbReference>
<dbReference type="AlphaFoldDB" id="A0A0M9UDN5"/>
<accession>A0A0M9UDN5</accession>
<proteinExistence type="predicted"/>
<dbReference type="Proteomes" id="UP000037784">
    <property type="component" value="Unassembled WGS sequence"/>
</dbReference>
<evidence type="ECO:0000313" key="2">
    <source>
        <dbReference type="EMBL" id="KPL87699.1"/>
    </source>
</evidence>
<name>A0A0M9UDN5_9CHLR</name>
<dbReference type="STRING" id="872965.SE16_08850"/>
<dbReference type="Pfam" id="PF20660">
    <property type="entry name" value="DUF6812"/>
    <property type="match status" value="1"/>
</dbReference>
<evidence type="ECO:0000313" key="1">
    <source>
        <dbReference type="EMBL" id="GAP64228.1"/>
    </source>
</evidence>
<evidence type="ECO:0000313" key="4">
    <source>
        <dbReference type="Proteomes" id="UP000050502"/>
    </source>
</evidence>
<sequence>MKRFDAKGKYYTDKVTTRPLLVRIATHDGLVEGEMHIHFDQRLSDEVNNKERGFLALTNATVHLRDGSSFFTGFLSLNKQQIIWITPVEAINQRDE</sequence>
<dbReference type="InterPro" id="IPR049210">
    <property type="entry name" value="DUF6812"/>
</dbReference>
<reference evidence="2 4" key="2">
    <citation type="submission" date="2015-07" db="EMBL/GenBank/DDBJ databases">
        <title>Whole genome sequence of Ardenticatena maritima DSM 23922.</title>
        <authorList>
            <person name="Hemp J."/>
            <person name="Ward L.M."/>
            <person name="Pace L.A."/>
            <person name="Fischer W.W."/>
        </authorList>
    </citation>
    <scope>NUCLEOTIDE SEQUENCE [LARGE SCALE GENOMIC DNA]</scope>
    <source>
        <strain evidence="2 4">110S</strain>
    </source>
</reference>
<organism evidence="1 3">
    <name type="scientific">Ardenticatena maritima</name>
    <dbReference type="NCBI Taxonomy" id="872965"/>
    <lineage>
        <taxon>Bacteria</taxon>
        <taxon>Bacillati</taxon>
        <taxon>Chloroflexota</taxon>
        <taxon>Ardenticatenia</taxon>
        <taxon>Ardenticatenales</taxon>
        <taxon>Ardenticatenaceae</taxon>
        <taxon>Ardenticatena</taxon>
    </lineage>
</organism>
<gene>
    <name evidence="1" type="ORF">ARMA_2651</name>
    <name evidence="2" type="ORF">SE16_08850</name>
</gene>
<dbReference type="EMBL" id="LGKN01000005">
    <property type="protein sequence ID" value="KPL87699.1"/>
    <property type="molecule type" value="Genomic_DNA"/>
</dbReference>
<dbReference type="Proteomes" id="UP000050502">
    <property type="component" value="Unassembled WGS sequence"/>
</dbReference>
<comment type="caution">
    <text evidence="1">The sequence shown here is derived from an EMBL/GenBank/DDBJ whole genome shotgun (WGS) entry which is preliminary data.</text>
</comment>
<evidence type="ECO:0000313" key="3">
    <source>
        <dbReference type="Proteomes" id="UP000037784"/>
    </source>
</evidence>
<dbReference type="InParanoid" id="A0A0M9UDN5"/>
<dbReference type="RefSeq" id="WP_054493947.1">
    <property type="nucleotide sequence ID" value="NZ_BBZA01000235.1"/>
</dbReference>
<dbReference type="OrthoDB" id="165632at2"/>